<proteinExistence type="predicted"/>
<gene>
    <name evidence="1" type="ORF">AMATHDRAFT_10633</name>
</gene>
<dbReference type="AlphaFoldDB" id="A0A2A9N9I6"/>
<protein>
    <submittedName>
        <fullName evidence="1">Uncharacterized protein</fullName>
    </submittedName>
</protein>
<evidence type="ECO:0000313" key="2">
    <source>
        <dbReference type="Proteomes" id="UP000242287"/>
    </source>
</evidence>
<organism evidence="1 2">
    <name type="scientific">Amanita thiersii Skay4041</name>
    <dbReference type="NCBI Taxonomy" id="703135"/>
    <lineage>
        <taxon>Eukaryota</taxon>
        <taxon>Fungi</taxon>
        <taxon>Dikarya</taxon>
        <taxon>Basidiomycota</taxon>
        <taxon>Agaricomycotina</taxon>
        <taxon>Agaricomycetes</taxon>
        <taxon>Agaricomycetidae</taxon>
        <taxon>Agaricales</taxon>
        <taxon>Pluteineae</taxon>
        <taxon>Amanitaceae</taxon>
        <taxon>Amanita</taxon>
    </lineage>
</organism>
<reference evidence="1 2" key="1">
    <citation type="submission" date="2014-02" db="EMBL/GenBank/DDBJ databases">
        <title>Transposable element dynamics among asymbiotic and ectomycorrhizal Amanita fungi.</title>
        <authorList>
            <consortium name="DOE Joint Genome Institute"/>
            <person name="Hess J."/>
            <person name="Skrede I."/>
            <person name="Wolfe B."/>
            <person name="LaButti K."/>
            <person name="Ohm R.A."/>
            <person name="Grigoriev I.V."/>
            <person name="Pringle A."/>
        </authorList>
    </citation>
    <scope>NUCLEOTIDE SEQUENCE [LARGE SCALE GENOMIC DNA]</scope>
    <source>
        <strain evidence="1 2">SKay4041</strain>
    </source>
</reference>
<sequence>MKIFGSKDIKIMHEVTPTKWRLSTEISSIIQILGNHSSRTPRIDSSHGSEEALNYFKNTDAEQLPPVVQRYLTLYYWGDDIQRIQIACDNLDAFARINFLSIIKNRYFIWILGGEPLLAHYGWDLSTEDRNCFMHALNGNIEAIHKRILLVREFNDAILYIMDSLKDASQNTIDSFFEIREN</sequence>
<evidence type="ECO:0000313" key="1">
    <source>
        <dbReference type="EMBL" id="PFH44851.1"/>
    </source>
</evidence>
<keyword evidence="2" id="KW-1185">Reference proteome</keyword>
<name>A0A2A9N9I6_9AGAR</name>
<dbReference type="Proteomes" id="UP000242287">
    <property type="component" value="Unassembled WGS sequence"/>
</dbReference>
<dbReference type="EMBL" id="KZ302777">
    <property type="protein sequence ID" value="PFH44851.1"/>
    <property type="molecule type" value="Genomic_DNA"/>
</dbReference>
<accession>A0A2A9N9I6</accession>